<evidence type="ECO:0000256" key="7">
    <source>
        <dbReference type="ARBA" id="ARBA00023049"/>
    </source>
</evidence>
<keyword evidence="7" id="KW-0482">Metalloprotease</keyword>
<dbReference type="GO" id="GO:0046872">
    <property type="term" value="F:metal ion binding"/>
    <property type="evidence" value="ECO:0007669"/>
    <property type="project" value="UniProtKB-KW"/>
</dbReference>
<evidence type="ECO:0000256" key="5">
    <source>
        <dbReference type="ARBA" id="ARBA00022801"/>
    </source>
</evidence>
<gene>
    <name evidence="11" type="ORF">MNB_SV-12-605</name>
</gene>
<keyword evidence="6" id="KW-0862">Zinc</keyword>
<dbReference type="Pfam" id="PF19425">
    <property type="entry name" value="Csd3_N2"/>
    <property type="match status" value="1"/>
</dbReference>
<dbReference type="CDD" id="cd12797">
    <property type="entry name" value="M23_peptidase"/>
    <property type="match status" value="1"/>
</dbReference>
<dbReference type="AlphaFoldDB" id="A0A1W1BQY9"/>
<dbReference type="GO" id="GO:0030313">
    <property type="term" value="C:cell envelope"/>
    <property type="evidence" value="ECO:0007669"/>
    <property type="project" value="UniProtKB-SubCell"/>
</dbReference>
<keyword evidence="5" id="KW-0378">Hydrolase</keyword>
<dbReference type="Gene3D" id="3.10.450.350">
    <property type="match status" value="1"/>
</dbReference>
<dbReference type="InterPro" id="IPR050570">
    <property type="entry name" value="Cell_wall_metabolism_enzyme"/>
</dbReference>
<protein>
    <submittedName>
        <fullName evidence="11">Membrane proteins related to metalloendopeptidases</fullName>
    </submittedName>
</protein>
<dbReference type="Gene3D" id="2.70.70.10">
    <property type="entry name" value="Glucose Permease (Domain IIA)"/>
    <property type="match status" value="1"/>
</dbReference>
<dbReference type="GO" id="GO:0006508">
    <property type="term" value="P:proteolysis"/>
    <property type="evidence" value="ECO:0007669"/>
    <property type="project" value="UniProtKB-KW"/>
</dbReference>
<feature type="domain" description="Csd3-like second N-terminal" evidence="10">
    <location>
        <begin position="129"/>
        <end position="216"/>
    </location>
</feature>
<evidence type="ECO:0000259" key="9">
    <source>
        <dbReference type="Pfam" id="PF18059"/>
    </source>
</evidence>
<evidence type="ECO:0000313" key="11">
    <source>
        <dbReference type="EMBL" id="SFV55885.1"/>
    </source>
</evidence>
<evidence type="ECO:0000256" key="4">
    <source>
        <dbReference type="ARBA" id="ARBA00022723"/>
    </source>
</evidence>
<dbReference type="InterPro" id="IPR040653">
    <property type="entry name" value="Csd3_N"/>
</dbReference>
<evidence type="ECO:0000256" key="6">
    <source>
        <dbReference type="ARBA" id="ARBA00022833"/>
    </source>
</evidence>
<evidence type="ECO:0000256" key="2">
    <source>
        <dbReference type="ARBA" id="ARBA00004196"/>
    </source>
</evidence>
<dbReference type="PANTHER" id="PTHR21666">
    <property type="entry name" value="PEPTIDASE-RELATED"/>
    <property type="match status" value="1"/>
</dbReference>
<comment type="cofactor">
    <cofactor evidence="1">
        <name>Zn(2+)</name>
        <dbReference type="ChEBI" id="CHEBI:29105"/>
    </cofactor>
</comment>
<evidence type="ECO:0000256" key="1">
    <source>
        <dbReference type="ARBA" id="ARBA00001947"/>
    </source>
</evidence>
<dbReference type="GO" id="GO:0004222">
    <property type="term" value="F:metalloendopeptidase activity"/>
    <property type="evidence" value="ECO:0007669"/>
    <property type="project" value="TreeGrafter"/>
</dbReference>
<dbReference type="InterPro" id="IPR011055">
    <property type="entry name" value="Dup_hybrid_motif"/>
</dbReference>
<dbReference type="Pfam" id="PF01551">
    <property type="entry name" value="Peptidase_M23"/>
    <property type="match status" value="1"/>
</dbReference>
<feature type="domain" description="Csd3 N-terminal" evidence="9">
    <location>
        <begin position="16"/>
        <end position="96"/>
    </location>
</feature>
<proteinExistence type="predicted"/>
<comment type="subcellular location">
    <subcellularLocation>
        <location evidence="2">Cell envelope</location>
    </subcellularLocation>
</comment>
<dbReference type="InterPro" id="IPR016047">
    <property type="entry name" value="M23ase_b-sheet_dom"/>
</dbReference>
<evidence type="ECO:0000259" key="8">
    <source>
        <dbReference type="Pfam" id="PF01551"/>
    </source>
</evidence>
<dbReference type="Pfam" id="PF18059">
    <property type="entry name" value="Csd3_N"/>
    <property type="match status" value="1"/>
</dbReference>
<name>A0A1W1BQY9_9ZZZZ</name>
<organism evidence="11">
    <name type="scientific">hydrothermal vent metagenome</name>
    <dbReference type="NCBI Taxonomy" id="652676"/>
    <lineage>
        <taxon>unclassified sequences</taxon>
        <taxon>metagenomes</taxon>
        <taxon>ecological metagenomes</taxon>
    </lineage>
</organism>
<dbReference type="PANTHER" id="PTHR21666:SF288">
    <property type="entry name" value="CELL DIVISION PROTEIN YTFB"/>
    <property type="match status" value="1"/>
</dbReference>
<evidence type="ECO:0000259" key="10">
    <source>
        <dbReference type="Pfam" id="PF19425"/>
    </source>
</evidence>
<dbReference type="InterPro" id="IPR045834">
    <property type="entry name" value="Csd3_N2"/>
</dbReference>
<evidence type="ECO:0000256" key="3">
    <source>
        <dbReference type="ARBA" id="ARBA00022670"/>
    </source>
</evidence>
<sequence>MLLSVSLFSAKVTNNYWEKGLEFKTYLERHQISPDIIDLLDKDDIQLVSEIDPNRRFYEMIASNGVLLQALIPTGEELQLHLFRTPEGYKIEVIPVSYQKDTFVALLEVERTPHRDIIKKIKNKRLADEFTKVMKHSVNFHDIQKKDKLAIVYDQKLRLGQPIGIPDIKVAMIESHKKRHYVFKHTDGKYYDEDGKELVKKYMGKPLKHIRITSPFTHRRFHPVLKRWKAHLGTDFGAKRGTPVLAAARGKVTFARWKGANGNLVKIKHRDGYATIYAHLSRIKTKCGKEVKKGEVIGYVGNTGRSTGSHLHFGVYLNGRAINPMRMVKFSSKGINGKEKEGYIRRKKRYTKIIDKIFDENRPSYVWNTVQERSVSPKMREYYRSIGW</sequence>
<reference evidence="11" key="1">
    <citation type="submission" date="2016-10" db="EMBL/GenBank/DDBJ databases">
        <authorList>
            <person name="de Groot N.N."/>
        </authorList>
    </citation>
    <scope>NUCLEOTIDE SEQUENCE</scope>
</reference>
<dbReference type="SUPFAM" id="SSF51261">
    <property type="entry name" value="Duplicated hybrid motif"/>
    <property type="match status" value="1"/>
</dbReference>
<dbReference type="EMBL" id="FPHE01000065">
    <property type="protein sequence ID" value="SFV55885.1"/>
    <property type="molecule type" value="Genomic_DNA"/>
</dbReference>
<keyword evidence="4" id="KW-0479">Metal-binding</keyword>
<keyword evidence="3" id="KW-0645">Protease</keyword>
<feature type="domain" description="M23ase beta-sheet core" evidence="8">
    <location>
        <begin position="230"/>
        <end position="324"/>
    </location>
</feature>
<accession>A0A1W1BQY9</accession>